<reference evidence="2 3" key="1">
    <citation type="submission" date="2020-04" db="EMBL/GenBank/DDBJ databases">
        <authorList>
            <person name="De Canck E."/>
        </authorList>
    </citation>
    <scope>NUCLEOTIDE SEQUENCE [LARGE SCALE GENOMIC DNA]</scope>
    <source>
        <strain evidence="2 3">LMG 29542</strain>
    </source>
</reference>
<protein>
    <submittedName>
        <fullName evidence="2">Uncharacterized protein</fullName>
    </submittedName>
</protein>
<accession>A0A6J5ECV9</accession>
<name>A0A6J5ECV9_9BURK</name>
<dbReference type="RefSeq" id="WP_175228957.1">
    <property type="nucleotide sequence ID" value="NZ_JBHLTK010000058.1"/>
</dbReference>
<sequence length="275" mass="30359">MDTNSTSYPHIKIERDRGNSEFLIKTESALTKIGQTHSGNKMLEGLKSHAEKGKTVTIAHGTSESQLMPVLTDEQLKDSGLSDHDVSDPAYLQTAFRLGKKGEDRVKGVDKGVPVRFGWNPDTSAFAGRNESVERSKIRNDSEAALVLSKGMLLSEKLVKGEFPGEGLSSDKAFDRAEGGTLYDLRHPNEVTVRKISKEMHAKLPVVIKEKPVEPEARRASVQHPRRFSVADVGRRMSLRSERPVTPDLEDFVAAPRPARIDEEDSEANRSDGDS</sequence>
<proteinExistence type="predicted"/>
<dbReference type="Proteomes" id="UP000494363">
    <property type="component" value="Unassembled WGS sequence"/>
</dbReference>
<evidence type="ECO:0000256" key="1">
    <source>
        <dbReference type="SAM" id="MobiDB-lite"/>
    </source>
</evidence>
<evidence type="ECO:0000313" key="3">
    <source>
        <dbReference type="Proteomes" id="UP000494363"/>
    </source>
</evidence>
<feature type="region of interest" description="Disordered" evidence="1">
    <location>
        <begin position="234"/>
        <end position="275"/>
    </location>
</feature>
<dbReference type="EMBL" id="CADIKH010000024">
    <property type="protein sequence ID" value="CAB3764318.1"/>
    <property type="molecule type" value="Genomic_DNA"/>
</dbReference>
<organism evidence="2 3">
    <name type="scientific">Paraburkholderia humisilvae</name>
    <dbReference type="NCBI Taxonomy" id="627669"/>
    <lineage>
        <taxon>Bacteria</taxon>
        <taxon>Pseudomonadati</taxon>
        <taxon>Pseudomonadota</taxon>
        <taxon>Betaproteobacteria</taxon>
        <taxon>Burkholderiales</taxon>
        <taxon>Burkholderiaceae</taxon>
        <taxon>Paraburkholderia</taxon>
    </lineage>
</organism>
<keyword evidence="3" id="KW-1185">Reference proteome</keyword>
<gene>
    <name evidence="2" type="ORF">LMG29542_04851</name>
</gene>
<feature type="compositionally biased region" description="Basic and acidic residues" evidence="1">
    <location>
        <begin position="234"/>
        <end position="245"/>
    </location>
</feature>
<evidence type="ECO:0000313" key="2">
    <source>
        <dbReference type="EMBL" id="CAB3764318.1"/>
    </source>
</evidence>
<dbReference type="AlphaFoldDB" id="A0A6J5ECV9"/>